<comment type="caution">
    <text evidence="6">The sequence shown here is derived from an EMBL/GenBank/DDBJ whole genome shotgun (WGS) entry which is preliminary data.</text>
</comment>
<keyword evidence="4" id="KW-0175">Coiled coil</keyword>
<feature type="region of interest" description="Disordered" evidence="5">
    <location>
        <begin position="648"/>
        <end position="680"/>
    </location>
</feature>
<sequence>MIVDKINSEEVAHYGYVLCGLPSLSEEYMKITEQIGLIKNFKMKPDVIINIKCPDKDLSKRLIGQKQDPETGLVYQREAWDPAFKEKKKRIQEGEEEEEEEEFEEEGEEAENFKEILDRLVHRSEDFPENVDERIQLYKDTVLRLVEDLMIDHDPQCLIELDGNKKPEELFVSVLARLEYLGLRHGAVVMKLYNPEEEESVEELEGDELLRTLSGYHIIAPRYRWRRSKWGTLCPVALKEGYIKKGLPEFAVSFLDKMYLMSSEESLKKFMQNPRPFLLPPMPMPPCKVAVMGPKSSGKTTICNLLAEKYSGKVFDMSVLILPHVEEAKQSALAKAREEATEKAIESVKLKLQQEKLLKEQDKGEEVTADHPDVQQMVKEAIQIAHETPVTLGPDVYVSVLEKAITEFNEEKKERFPGAPPIGGWVLDNFPNSPNYWIPLSEKGLLPDIVFCLRDSADNGKCMLNRLYLLNKQEININILQRLEKERARKQQEEEEARKEQQEIMRLQLEQKKLQEEILEPAEHIEDKPQDSSDHPVSDTEQTDLASPKDVSQPKIVLPEVPEGGFPDVPEMEPLKALINKFNEDWHLLEPVFNDASLLNVTYLEMANKSSETLLQEAVTAMEKPFQYHGWEVTSQDIDEEVEDLQAELDAEEQEKEEEEEEENEDAEEDEEITRENKKHYGDSKHYCPVAVKDNFILQPGLQDNAAIYKEKTYYCSSPEARKIFLENPENYVVHKEPLQAPPLRVLLIGTDGTGKTGNARWLANKLGMFHIQFQERLQEIMLSKLEKKVGPHYDEESVEEDTTDEDMLLLLEKENTEQSKKEESKDSKEEVVLTVEEEAIKSYLMDNEPLPIEVLDQVVTEWWTKEPFRSTGFILDGFPSNVEEVQYVGERGYFPDIAVFLEADESDICDRLLPPRLAKWQERRRRKEERKQKMREMKKKIRDEQIAKRRAELLAEQMLNAEKENKDPEASDEEEMEDEEEEEVDPIEQILSEEFPEEEEEEQEEEEQEEDAVERMKSEIGEKYEADAESLQIVKDELQSLMIPCVTVNTSRKLHIVHFQLYEKLKELVENRESLFEKCFPISPSLATKLLHMSYKHPSIFRQWDPVKLSQGEVIKPLQNQEIPGFPLIYRQYIYFFSTKENRITFMKNPIKFIHQPKPKPSVPIRIAVVGPPKSGKTTVANMFAKIYGVQRLSMGDAIRSVLENQPDTELASDIKSLLVKGLVVPDELGIRCLEVALMDLTCNTSGVVLDGYPATEQQAILLQACSIIPIKIFELEIPMKDILNRGQLDKKESKRPYPAHDSAQILTVQNSNYKQEIQHIREYFMMQHQNWCQVDATRSKWWVANKILEEVRASINQVQTYMESIKEGKAASIADFCITPQELLSRLGEFAQYCPVSLAQRGELVDCSVTSSLQFAAEFRGHYYKMASQHKLDVFLQNPELFVPPLAPRPLPPPEMLPKKLTVADVKARFPKNAEMKGYCPVTYVDGKKRYEALAPGNIEHAVEYRDKIYIFESEEKLQKFMRLPEKYWNHKLPSKLPPKMEPIVLTTLPLTGYLEQGVATGLIKALNDVGCLKPKYPFLSVKQSALLYIAYHLKAYNSRNSDYIRNKYKKKMEKFVECCNLITYLGDKMTRKYKEPQRRPVDFDFKMQSFLSLKNVDPTCIY</sequence>
<dbReference type="Gene3D" id="3.40.50.300">
    <property type="entry name" value="P-loop containing nucleotide triphosphate hydrolases"/>
    <property type="match status" value="4"/>
</dbReference>
<evidence type="ECO:0000256" key="2">
    <source>
        <dbReference type="ARBA" id="ARBA00022741"/>
    </source>
</evidence>
<evidence type="ECO:0000256" key="1">
    <source>
        <dbReference type="ARBA" id="ARBA00022679"/>
    </source>
</evidence>
<evidence type="ECO:0000256" key="4">
    <source>
        <dbReference type="SAM" id="Coils"/>
    </source>
</evidence>
<evidence type="ECO:0008006" key="8">
    <source>
        <dbReference type="Google" id="ProtNLM"/>
    </source>
</evidence>
<feature type="compositionally biased region" description="Basic and acidic residues" evidence="5">
    <location>
        <begin position="522"/>
        <end position="538"/>
    </location>
</feature>
<dbReference type="InterPro" id="IPR000850">
    <property type="entry name" value="Adenylat/UMP-CMP_kin"/>
</dbReference>
<dbReference type="GO" id="GO:0005524">
    <property type="term" value="F:ATP binding"/>
    <property type="evidence" value="ECO:0007669"/>
    <property type="project" value="InterPro"/>
</dbReference>
<feature type="region of interest" description="Disordered" evidence="5">
    <location>
        <begin position="960"/>
        <end position="1017"/>
    </location>
</feature>
<dbReference type="SUPFAM" id="SSF52540">
    <property type="entry name" value="P-loop containing nucleoside triphosphate hydrolases"/>
    <property type="match status" value="4"/>
</dbReference>
<gene>
    <name evidence="6" type="ORF">GDO54_010813</name>
</gene>
<proteinExistence type="predicted"/>
<feature type="compositionally biased region" description="Acidic residues" evidence="5">
    <location>
        <begin position="971"/>
        <end position="987"/>
    </location>
</feature>
<evidence type="ECO:0000313" key="7">
    <source>
        <dbReference type="Proteomes" id="UP001181693"/>
    </source>
</evidence>
<keyword evidence="7" id="KW-1185">Reference proteome</keyword>
<dbReference type="Pfam" id="PF00406">
    <property type="entry name" value="ADK"/>
    <property type="match status" value="1"/>
</dbReference>
<reference evidence="6" key="1">
    <citation type="thesis" date="2020" institute="ProQuest LLC" country="789 East Eisenhower Parkway, Ann Arbor, MI, USA">
        <title>Comparative Genomics and Chromosome Evolution.</title>
        <authorList>
            <person name="Mudd A.B."/>
        </authorList>
    </citation>
    <scope>NUCLEOTIDE SEQUENCE</scope>
    <source>
        <strain evidence="6">1538</strain>
        <tissue evidence="6">Blood</tissue>
    </source>
</reference>
<feature type="region of interest" description="Disordered" evidence="5">
    <location>
        <begin position="522"/>
        <end position="568"/>
    </location>
</feature>
<organism evidence="6 7">
    <name type="scientific">Pyxicephalus adspersus</name>
    <name type="common">African bullfrog</name>
    <dbReference type="NCBI Taxonomy" id="30357"/>
    <lineage>
        <taxon>Eukaryota</taxon>
        <taxon>Metazoa</taxon>
        <taxon>Chordata</taxon>
        <taxon>Craniata</taxon>
        <taxon>Vertebrata</taxon>
        <taxon>Euteleostomi</taxon>
        <taxon>Amphibia</taxon>
        <taxon>Batrachia</taxon>
        <taxon>Anura</taxon>
        <taxon>Neobatrachia</taxon>
        <taxon>Ranoidea</taxon>
        <taxon>Pyxicephalidae</taxon>
        <taxon>Pyxicephalinae</taxon>
        <taxon>Pyxicephalus</taxon>
    </lineage>
</organism>
<dbReference type="InterPro" id="IPR027417">
    <property type="entry name" value="P-loop_NTPase"/>
</dbReference>
<dbReference type="GO" id="GO:0006139">
    <property type="term" value="P:nucleobase-containing compound metabolic process"/>
    <property type="evidence" value="ECO:0007669"/>
    <property type="project" value="InterPro"/>
</dbReference>
<dbReference type="Proteomes" id="UP001181693">
    <property type="component" value="Unassembled WGS sequence"/>
</dbReference>
<evidence type="ECO:0000256" key="3">
    <source>
        <dbReference type="ARBA" id="ARBA00022777"/>
    </source>
</evidence>
<feature type="compositionally biased region" description="Acidic residues" evidence="5">
    <location>
        <begin position="648"/>
        <end position="673"/>
    </location>
</feature>
<feature type="region of interest" description="Disordered" evidence="5">
    <location>
        <begin position="90"/>
        <end position="109"/>
    </location>
</feature>
<name>A0AAV3AQ38_PYXAD</name>
<dbReference type="GO" id="GO:0019205">
    <property type="term" value="F:nucleobase-containing compound kinase activity"/>
    <property type="evidence" value="ECO:0007669"/>
    <property type="project" value="InterPro"/>
</dbReference>
<keyword evidence="3" id="KW-0418">Kinase</keyword>
<evidence type="ECO:0000256" key="5">
    <source>
        <dbReference type="SAM" id="MobiDB-lite"/>
    </source>
</evidence>
<feature type="compositionally biased region" description="Acidic residues" evidence="5">
    <location>
        <begin position="94"/>
        <end position="109"/>
    </location>
</feature>
<feature type="compositionally biased region" description="Acidic residues" evidence="5">
    <location>
        <begin position="995"/>
        <end position="1013"/>
    </location>
</feature>
<dbReference type="PANTHER" id="PTHR23359">
    <property type="entry name" value="NUCLEOTIDE KINASE"/>
    <property type="match status" value="1"/>
</dbReference>
<feature type="coiled-coil region" evidence="4">
    <location>
        <begin position="476"/>
        <end position="517"/>
    </location>
</feature>
<protein>
    <recommendedName>
        <fullName evidence="8">Nucleoside-diphosphate kinase</fullName>
    </recommendedName>
</protein>
<dbReference type="EMBL" id="DYDO01000004">
    <property type="protein sequence ID" value="DBA26571.1"/>
    <property type="molecule type" value="Genomic_DNA"/>
</dbReference>
<accession>A0AAV3AQ38</accession>
<keyword evidence="2" id="KW-0547">Nucleotide-binding</keyword>
<keyword evidence="1" id="KW-0808">Transferase</keyword>
<evidence type="ECO:0000313" key="6">
    <source>
        <dbReference type="EMBL" id="DBA26571.1"/>
    </source>
</evidence>